<dbReference type="RefSeq" id="WP_149474962.1">
    <property type="nucleotide sequence ID" value="NZ_JAGGMB010000001.1"/>
</dbReference>
<feature type="domain" description="Gfo/Idh/MocA-like oxidoreductase N-terminal" evidence="3">
    <location>
        <begin position="5"/>
        <end position="119"/>
    </location>
</feature>
<keyword evidence="2" id="KW-0560">Oxidoreductase</keyword>
<evidence type="ECO:0000259" key="3">
    <source>
        <dbReference type="Pfam" id="PF01408"/>
    </source>
</evidence>
<name>A0A9X0YQL3_9BACI</name>
<organism evidence="5 6">
    <name type="scientific">Oceanobacillus polygoni</name>
    <dbReference type="NCBI Taxonomy" id="1235259"/>
    <lineage>
        <taxon>Bacteria</taxon>
        <taxon>Bacillati</taxon>
        <taxon>Bacillota</taxon>
        <taxon>Bacilli</taxon>
        <taxon>Bacillales</taxon>
        <taxon>Bacillaceae</taxon>
        <taxon>Oceanobacillus</taxon>
    </lineage>
</organism>
<dbReference type="AlphaFoldDB" id="A0A9X0YQL3"/>
<feature type="domain" description="GFO/IDH/MocA-like oxidoreductase" evidence="4">
    <location>
        <begin position="128"/>
        <end position="244"/>
    </location>
</feature>
<dbReference type="Pfam" id="PF22725">
    <property type="entry name" value="GFO_IDH_MocA_C3"/>
    <property type="match status" value="1"/>
</dbReference>
<dbReference type="Pfam" id="PF01408">
    <property type="entry name" value="GFO_IDH_MocA"/>
    <property type="match status" value="1"/>
</dbReference>
<dbReference type="GO" id="GO:0016491">
    <property type="term" value="F:oxidoreductase activity"/>
    <property type="evidence" value="ECO:0007669"/>
    <property type="project" value="UniProtKB-KW"/>
</dbReference>
<reference evidence="5" key="1">
    <citation type="submission" date="2021-03" db="EMBL/GenBank/DDBJ databases">
        <title>Genomic Encyclopedia of Type Strains, Phase IV (KMG-IV): sequencing the most valuable type-strain genomes for metagenomic binning, comparative biology and taxonomic classification.</title>
        <authorList>
            <person name="Goeker M."/>
        </authorList>
    </citation>
    <scope>NUCLEOTIDE SEQUENCE</scope>
    <source>
        <strain evidence="5">DSM 107338</strain>
    </source>
</reference>
<accession>A0A9X0YQL3</accession>
<dbReference type="PANTHER" id="PTHR22604:SF105">
    <property type="entry name" value="TRANS-1,2-DIHYDROBENZENE-1,2-DIOL DEHYDROGENASE"/>
    <property type="match status" value="1"/>
</dbReference>
<evidence type="ECO:0000259" key="4">
    <source>
        <dbReference type="Pfam" id="PF22725"/>
    </source>
</evidence>
<evidence type="ECO:0000256" key="1">
    <source>
        <dbReference type="ARBA" id="ARBA00010928"/>
    </source>
</evidence>
<dbReference type="Proteomes" id="UP001138793">
    <property type="component" value="Unassembled WGS sequence"/>
</dbReference>
<comment type="caution">
    <text evidence="5">The sequence shown here is derived from an EMBL/GenBank/DDBJ whole genome shotgun (WGS) entry which is preliminary data.</text>
</comment>
<dbReference type="InterPro" id="IPR036291">
    <property type="entry name" value="NAD(P)-bd_dom_sf"/>
</dbReference>
<dbReference type="SUPFAM" id="SSF51735">
    <property type="entry name" value="NAD(P)-binding Rossmann-fold domains"/>
    <property type="match status" value="1"/>
</dbReference>
<protein>
    <submittedName>
        <fullName evidence="5">Dehydrogenase</fullName>
    </submittedName>
</protein>
<proteinExistence type="inferred from homology"/>
<dbReference type="InterPro" id="IPR000683">
    <property type="entry name" value="Gfo/Idh/MocA-like_OxRdtase_N"/>
</dbReference>
<dbReference type="Gene3D" id="3.40.50.720">
    <property type="entry name" value="NAD(P)-binding Rossmann-like Domain"/>
    <property type="match status" value="1"/>
</dbReference>
<gene>
    <name evidence="5" type="ORF">J2Z64_000223</name>
</gene>
<dbReference type="PANTHER" id="PTHR22604">
    <property type="entry name" value="OXIDOREDUCTASES"/>
    <property type="match status" value="1"/>
</dbReference>
<dbReference type="Gene3D" id="3.30.360.10">
    <property type="entry name" value="Dihydrodipicolinate Reductase, domain 2"/>
    <property type="match status" value="1"/>
</dbReference>
<evidence type="ECO:0000313" key="6">
    <source>
        <dbReference type="Proteomes" id="UP001138793"/>
    </source>
</evidence>
<evidence type="ECO:0000256" key="2">
    <source>
        <dbReference type="ARBA" id="ARBA00023002"/>
    </source>
</evidence>
<dbReference type="InterPro" id="IPR050984">
    <property type="entry name" value="Gfo/Idh/MocA_domain"/>
</dbReference>
<evidence type="ECO:0000313" key="5">
    <source>
        <dbReference type="EMBL" id="MBP2076012.1"/>
    </source>
</evidence>
<dbReference type="InterPro" id="IPR055170">
    <property type="entry name" value="GFO_IDH_MocA-like_dom"/>
</dbReference>
<dbReference type="OrthoDB" id="9815825at2"/>
<sequence>MKEINWGILSTANIAFEQVVPAIRRSNRALVSAVASRSREKAERFKTSVIYDSYEELLNDSSIDAVYIPLPNSLHKEWAVKAMNAKKHVLLEKPAALTVEDMLEIKEAADANNVVFMEAFMYQFHSQHRRVRELLDSTIIGEFRHLKANFSWMLDNPNDIRLNRELGGGAMWDVGCYGVHAVTQIIGMKPIKVSMTGHIHPEFNVDLSSTCVFIDEQNRTAEVSASMELPFIDRYEIIGSQGSILVESSFRPDVSVNQRGKVSVKDMDGNIILYETFKEDQYLNQVEHFHDCILEGEKPVYSAENSIEITRYIQSSYQSLHNDSRLTDIPTNKCNLKV</sequence>
<comment type="similarity">
    <text evidence="1">Belongs to the Gfo/Idh/MocA family.</text>
</comment>
<dbReference type="EMBL" id="JAGGMB010000001">
    <property type="protein sequence ID" value="MBP2076012.1"/>
    <property type="molecule type" value="Genomic_DNA"/>
</dbReference>
<dbReference type="SUPFAM" id="SSF55347">
    <property type="entry name" value="Glyceraldehyde-3-phosphate dehydrogenase-like, C-terminal domain"/>
    <property type="match status" value="1"/>
</dbReference>
<dbReference type="GO" id="GO:0000166">
    <property type="term" value="F:nucleotide binding"/>
    <property type="evidence" value="ECO:0007669"/>
    <property type="project" value="InterPro"/>
</dbReference>
<keyword evidence="6" id="KW-1185">Reference proteome</keyword>